<proteinExistence type="predicted"/>
<dbReference type="Proteomes" id="UP000254535">
    <property type="component" value="Chromosome"/>
</dbReference>
<dbReference type="EMBL" id="CP022313">
    <property type="protein sequence ID" value="AXJ04846.1"/>
    <property type="molecule type" value="Genomic_DNA"/>
</dbReference>
<evidence type="ECO:0000256" key="1">
    <source>
        <dbReference type="SAM" id="Coils"/>
    </source>
</evidence>
<evidence type="ECO:0000313" key="3">
    <source>
        <dbReference type="Proteomes" id="UP000254535"/>
    </source>
</evidence>
<reference evidence="2 3" key="1">
    <citation type="submission" date="2017-07" db="EMBL/GenBank/DDBJ databases">
        <title>Genome sequence of Pseudomonas NEP1.</title>
        <authorList>
            <person name="Nascimento F.X."/>
        </authorList>
    </citation>
    <scope>NUCLEOTIDE SEQUENCE [LARGE SCALE GENOMIC DNA]</scope>
    <source>
        <strain evidence="2 3">NEP1</strain>
    </source>
</reference>
<dbReference type="RefSeq" id="WP_115077688.1">
    <property type="nucleotide sequence ID" value="NZ_CP022313.1"/>
</dbReference>
<accession>A0A345UWJ4</accession>
<gene>
    <name evidence="2" type="ORF">CFN16_12175</name>
</gene>
<feature type="coiled-coil region" evidence="1">
    <location>
        <begin position="45"/>
        <end position="102"/>
    </location>
</feature>
<organism evidence="2 3">
    <name type="scientific">Pseudomonas fluorescens</name>
    <dbReference type="NCBI Taxonomy" id="294"/>
    <lineage>
        <taxon>Bacteria</taxon>
        <taxon>Pseudomonadati</taxon>
        <taxon>Pseudomonadota</taxon>
        <taxon>Gammaproteobacteria</taxon>
        <taxon>Pseudomonadales</taxon>
        <taxon>Pseudomonadaceae</taxon>
        <taxon>Pseudomonas</taxon>
    </lineage>
</organism>
<keyword evidence="1" id="KW-0175">Coiled coil</keyword>
<evidence type="ECO:0000313" key="2">
    <source>
        <dbReference type="EMBL" id="AXJ04846.1"/>
    </source>
</evidence>
<protein>
    <submittedName>
        <fullName evidence="2">Uncharacterized protein</fullName>
    </submittedName>
</protein>
<sequence length="208" mass="23532">MPSENKPAEALPILATGKEPKPYPDRLCHIDYTVHPHRCGCLSGDEEAQRRFDEYQRDIRLATAEREVARLTAERDALQQRLNAADQRIDELTQERESLIAYGRSLGLDEASTLCSRMAYDEYYPAASRFRFFVPKAQEKLGNVLIKAANAIANLPAGPHERFRARLQKKANGSANMIDHDHVVDATEKVAQPFTEQFIEDHLGKMPT</sequence>
<dbReference type="AlphaFoldDB" id="A0A345UWJ4"/>
<name>A0A345UWJ4_PSEFL</name>